<dbReference type="EMBL" id="JARAOO010000002">
    <property type="protein sequence ID" value="KAJ7980355.1"/>
    <property type="molecule type" value="Genomic_DNA"/>
</dbReference>
<evidence type="ECO:0000313" key="2">
    <source>
        <dbReference type="Proteomes" id="UP001163823"/>
    </source>
</evidence>
<dbReference type="AlphaFoldDB" id="A0AAD7QF42"/>
<sequence>MHLKCIICQRACYLTLEKRRMGLLRRVCVKEVLRTCSIGDDNNNIDDDDNVVVVRFVMEEGHDHKGYKIVEHSGDDVIVGESSEGGELKGLVHGVSFTSNNNYSKRDGLLLIKKKKDFDGLITRLHVYYFYLINKKGGFWGVEIDSIRMKLKVNNLDTRYSPLYDDMMLFHRCLRWKPAAFPEHDQLSCIYLFPFPYSYSQPLSYSNYNKLPHSGSNNVDMINYDRNIYPQYPLPYSYNNSGTQNLNGLASSSGYTTGNLNHSVFQQYITFVNPSFL</sequence>
<reference evidence="1" key="1">
    <citation type="journal article" date="2023" name="Science">
        <title>Elucidation of the pathway for biosynthesis of saponin adjuvants from the soapbark tree.</title>
        <authorList>
            <person name="Reed J."/>
            <person name="Orme A."/>
            <person name="El-Demerdash A."/>
            <person name="Owen C."/>
            <person name="Martin L.B.B."/>
            <person name="Misra R.C."/>
            <person name="Kikuchi S."/>
            <person name="Rejzek M."/>
            <person name="Martin A.C."/>
            <person name="Harkess A."/>
            <person name="Leebens-Mack J."/>
            <person name="Louveau T."/>
            <person name="Stephenson M.J."/>
            <person name="Osbourn A."/>
        </authorList>
    </citation>
    <scope>NUCLEOTIDE SEQUENCE</scope>
    <source>
        <strain evidence="1">S10</strain>
    </source>
</reference>
<name>A0AAD7QF42_QUISA</name>
<proteinExistence type="predicted"/>
<protein>
    <submittedName>
        <fullName evidence="1">Uncharacterized protein</fullName>
    </submittedName>
</protein>
<dbReference type="Proteomes" id="UP001163823">
    <property type="component" value="Chromosome 2"/>
</dbReference>
<organism evidence="1 2">
    <name type="scientific">Quillaja saponaria</name>
    <name type="common">Soap bark tree</name>
    <dbReference type="NCBI Taxonomy" id="32244"/>
    <lineage>
        <taxon>Eukaryota</taxon>
        <taxon>Viridiplantae</taxon>
        <taxon>Streptophyta</taxon>
        <taxon>Embryophyta</taxon>
        <taxon>Tracheophyta</taxon>
        <taxon>Spermatophyta</taxon>
        <taxon>Magnoliopsida</taxon>
        <taxon>eudicotyledons</taxon>
        <taxon>Gunneridae</taxon>
        <taxon>Pentapetalae</taxon>
        <taxon>rosids</taxon>
        <taxon>fabids</taxon>
        <taxon>Fabales</taxon>
        <taxon>Quillajaceae</taxon>
        <taxon>Quillaja</taxon>
    </lineage>
</organism>
<comment type="caution">
    <text evidence="1">The sequence shown here is derived from an EMBL/GenBank/DDBJ whole genome shotgun (WGS) entry which is preliminary data.</text>
</comment>
<gene>
    <name evidence="1" type="ORF">O6P43_003639</name>
</gene>
<evidence type="ECO:0000313" key="1">
    <source>
        <dbReference type="EMBL" id="KAJ7980355.1"/>
    </source>
</evidence>
<accession>A0AAD7QF42</accession>
<dbReference type="KEGG" id="qsa:O6P43_003639"/>
<keyword evidence="2" id="KW-1185">Reference proteome</keyword>